<evidence type="ECO:0000256" key="6">
    <source>
        <dbReference type="ARBA" id="ARBA00023136"/>
    </source>
</evidence>
<organism evidence="8 9">
    <name type="scientific">Donghicola eburneus</name>
    <dbReference type="NCBI Taxonomy" id="393278"/>
    <lineage>
        <taxon>Bacteria</taxon>
        <taxon>Pseudomonadati</taxon>
        <taxon>Pseudomonadota</taxon>
        <taxon>Alphaproteobacteria</taxon>
        <taxon>Rhodobacterales</taxon>
        <taxon>Roseobacteraceae</taxon>
        <taxon>Donghicola</taxon>
    </lineage>
</organism>
<feature type="transmembrane region" description="Helical" evidence="7">
    <location>
        <begin position="340"/>
        <end position="363"/>
    </location>
</feature>
<accession>A0A1M4MZX1</accession>
<keyword evidence="4 7" id="KW-0812">Transmembrane</keyword>
<feature type="transmembrane region" description="Helical" evidence="7">
    <location>
        <begin position="69"/>
        <end position="85"/>
    </location>
</feature>
<keyword evidence="3" id="KW-1003">Cell membrane</keyword>
<evidence type="ECO:0000256" key="5">
    <source>
        <dbReference type="ARBA" id="ARBA00022989"/>
    </source>
</evidence>
<feature type="transmembrane region" description="Helical" evidence="7">
    <location>
        <begin position="156"/>
        <end position="177"/>
    </location>
</feature>
<dbReference type="AlphaFoldDB" id="A0A1M4MZX1"/>
<reference evidence="9" key="1">
    <citation type="submission" date="2016-09" db="EMBL/GenBank/DDBJ databases">
        <authorList>
            <person name="Wibberg D."/>
        </authorList>
    </citation>
    <scope>NUCLEOTIDE SEQUENCE [LARGE SCALE GENOMIC DNA]</scope>
</reference>
<feature type="transmembrane region" description="Helical" evidence="7">
    <location>
        <begin position="189"/>
        <end position="208"/>
    </location>
</feature>
<keyword evidence="6 7" id="KW-0472">Membrane</keyword>
<name>A0A1M4MZX1_9RHOB</name>
<comment type="subcellular location">
    <subcellularLocation>
        <location evidence="1">Cell membrane</location>
        <topology evidence="1">Multi-pass membrane protein</topology>
    </subcellularLocation>
</comment>
<keyword evidence="5 7" id="KW-1133">Transmembrane helix</keyword>
<feature type="transmembrane region" description="Helical" evidence="7">
    <location>
        <begin position="282"/>
        <end position="303"/>
    </location>
</feature>
<dbReference type="Pfam" id="PF03601">
    <property type="entry name" value="Cons_hypoth698"/>
    <property type="match status" value="1"/>
</dbReference>
<evidence type="ECO:0000313" key="9">
    <source>
        <dbReference type="Proteomes" id="UP000184085"/>
    </source>
</evidence>
<evidence type="ECO:0000256" key="2">
    <source>
        <dbReference type="ARBA" id="ARBA00007977"/>
    </source>
</evidence>
<comment type="similarity">
    <text evidence="2">Belongs to the UPF0324 family.</text>
</comment>
<feature type="transmembrane region" description="Helical" evidence="7">
    <location>
        <begin position="97"/>
        <end position="116"/>
    </location>
</feature>
<feature type="transmembrane region" description="Helical" evidence="7">
    <location>
        <begin position="253"/>
        <end position="270"/>
    </location>
</feature>
<evidence type="ECO:0000256" key="7">
    <source>
        <dbReference type="SAM" id="Phobius"/>
    </source>
</evidence>
<evidence type="ECO:0000313" key="8">
    <source>
        <dbReference type="EMBL" id="SCM66356.1"/>
    </source>
</evidence>
<protein>
    <submittedName>
        <fullName evidence="8">UPF0324 membrane protein</fullName>
    </submittedName>
</protein>
<dbReference type="PANTHER" id="PTHR30106:SF2">
    <property type="entry name" value="UPF0324 INNER MEMBRANE PROTEIN YEIH"/>
    <property type="match status" value="1"/>
</dbReference>
<evidence type="ECO:0000256" key="4">
    <source>
        <dbReference type="ARBA" id="ARBA00022692"/>
    </source>
</evidence>
<evidence type="ECO:0000256" key="1">
    <source>
        <dbReference type="ARBA" id="ARBA00004651"/>
    </source>
</evidence>
<dbReference type="GO" id="GO:0005886">
    <property type="term" value="C:plasma membrane"/>
    <property type="evidence" value="ECO:0007669"/>
    <property type="project" value="UniProtKB-SubCell"/>
</dbReference>
<gene>
    <name evidence="8" type="ORF">KARMA_0530</name>
</gene>
<feature type="transmembrane region" description="Helical" evidence="7">
    <location>
        <begin position="122"/>
        <end position="144"/>
    </location>
</feature>
<dbReference type="PANTHER" id="PTHR30106">
    <property type="entry name" value="INNER MEMBRANE PROTEIN YEIH-RELATED"/>
    <property type="match status" value="1"/>
</dbReference>
<sequence>MAASHTAVDHDRPMGGNREFCLGHLMNTLISALTNPRDALAQGKLLGPGVALTVVLAMAAQFLSNHYGAPVMLMAILLGIPFHFLSEHETTGPGISYAAKGLLRIGVALLGLRVSLDMVRQIGWSFVLVIALCVAFVILASVFLSRVVGKDRAFGFLTGGSVAICGASAAMAISSILPQRDTAERDLSFTVISVTAFSTLAMVLYPIVADALGLNAHEAGLFLGGTIHDVAQVVGAGYSVSDETGDIATVVKLIRVTMLAPVVLIGALVMRRHAPTGTSRPPLLPGFVGAFLILAALNSFHLVPEAVSAPAATLSRALLVTAVAAVGMKTSLAKLADVGGTAIALLAVQTAVLAGLVLAPLLFGLL</sequence>
<keyword evidence="9" id="KW-1185">Reference proteome</keyword>
<evidence type="ECO:0000256" key="3">
    <source>
        <dbReference type="ARBA" id="ARBA00022475"/>
    </source>
</evidence>
<dbReference type="Proteomes" id="UP000184085">
    <property type="component" value="Unassembled WGS sequence"/>
</dbReference>
<dbReference type="EMBL" id="FMJB01000019">
    <property type="protein sequence ID" value="SCM66356.1"/>
    <property type="molecule type" value="Genomic_DNA"/>
</dbReference>
<proteinExistence type="inferred from homology"/>
<dbReference type="InterPro" id="IPR018383">
    <property type="entry name" value="UPF0324_pro"/>
</dbReference>